<protein>
    <submittedName>
        <fullName evidence="2">Uncharacterized protein</fullName>
    </submittedName>
</protein>
<dbReference type="VEuPathDB" id="ToxoDB:EPH_0020870"/>
<evidence type="ECO:0000256" key="1">
    <source>
        <dbReference type="SAM" id="MobiDB-lite"/>
    </source>
</evidence>
<feature type="compositionally biased region" description="Low complexity" evidence="1">
    <location>
        <begin position="94"/>
        <end position="110"/>
    </location>
</feature>
<evidence type="ECO:0000313" key="3">
    <source>
        <dbReference type="Proteomes" id="UP000018201"/>
    </source>
</evidence>
<accession>U6H2H1</accession>
<name>U6H2H1_9EIME</name>
<proteinExistence type="predicted"/>
<organism evidence="2 3">
    <name type="scientific">Eimeria praecox</name>
    <dbReference type="NCBI Taxonomy" id="51316"/>
    <lineage>
        <taxon>Eukaryota</taxon>
        <taxon>Sar</taxon>
        <taxon>Alveolata</taxon>
        <taxon>Apicomplexa</taxon>
        <taxon>Conoidasida</taxon>
        <taxon>Coccidia</taxon>
        <taxon>Eucoccidiorida</taxon>
        <taxon>Eimeriorina</taxon>
        <taxon>Eimeriidae</taxon>
        <taxon>Eimeria</taxon>
    </lineage>
</organism>
<dbReference type="EMBL" id="HG695749">
    <property type="protein sequence ID" value="CDI86635.1"/>
    <property type="molecule type" value="Genomic_DNA"/>
</dbReference>
<dbReference type="Proteomes" id="UP000018201">
    <property type="component" value="Unassembled WGS sequence"/>
</dbReference>
<gene>
    <name evidence="2" type="ORF">EPH_0020870</name>
</gene>
<reference evidence="2" key="2">
    <citation type="submission" date="2013-10" db="EMBL/GenBank/DDBJ databases">
        <authorList>
            <person name="Aslett M."/>
        </authorList>
    </citation>
    <scope>NUCLEOTIDE SEQUENCE [LARGE SCALE GENOMIC DNA]</scope>
    <source>
        <strain evidence="2">Houghton</strain>
    </source>
</reference>
<dbReference type="AlphaFoldDB" id="U6H2H1"/>
<keyword evidence="3" id="KW-1185">Reference proteome</keyword>
<reference evidence="2" key="1">
    <citation type="submission" date="2013-10" db="EMBL/GenBank/DDBJ databases">
        <title>Genomic analysis of the causative agents of coccidiosis in chickens.</title>
        <authorList>
            <person name="Reid A.J."/>
            <person name="Blake D."/>
            <person name="Billington K."/>
            <person name="Browne H."/>
            <person name="Dunn M."/>
            <person name="Hung S."/>
            <person name="Kawahara F."/>
            <person name="Miranda-Saavedra D."/>
            <person name="Mourier T."/>
            <person name="Nagra H."/>
            <person name="Otto T.D."/>
            <person name="Rawlings N."/>
            <person name="Sanchez A."/>
            <person name="Sanders M."/>
            <person name="Subramaniam C."/>
            <person name="Tay Y."/>
            <person name="Dear P."/>
            <person name="Doerig C."/>
            <person name="Gruber A."/>
            <person name="Parkinson J."/>
            <person name="Shirley M."/>
            <person name="Wan K.L."/>
            <person name="Berriman M."/>
            <person name="Tomley F."/>
            <person name="Pain A."/>
        </authorList>
    </citation>
    <scope>NUCLEOTIDE SEQUENCE [LARGE SCALE GENOMIC DNA]</scope>
    <source>
        <strain evidence="2">Houghton</strain>
    </source>
</reference>
<feature type="region of interest" description="Disordered" evidence="1">
    <location>
        <begin position="89"/>
        <end position="110"/>
    </location>
</feature>
<evidence type="ECO:0000313" key="2">
    <source>
        <dbReference type="EMBL" id="CDI86635.1"/>
    </source>
</evidence>
<sequence>MCDSGSSLITSECVESAWAIAAAATAAATAASAKNTHQQQLPVMLLSCNGGLDKALRHAVAHALGLSVATRRAGGDDAAAASFSSFDKHRSVKNSKNGGSSDDRSNNYSSSNRMTVYIHMKGMGMCSWCRLEAAALQTRIIQQQQQQHQQQQQQQREYLLAG</sequence>